<sequence>MSTPGSGPYEITDCDGHRIGRAMNETHDLAPKAVHAGTDDPHPIWDVKRLDNKLYILGNRGAPTANINGWLYALLENLDEKTEWELVNVTEGVFQ</sequence>
<evidence type="ECO:0000313" key="2">
    <source>
        <dbReference type="EMBL" id="KAF9445183.1"/>
    </source>
</evidence>
<dbReference type="AlphaFoldDB" id="A0A9P5X639"/>
<dbReference type="Gene3D" id="2.80.10.50">
    <property type="match status" value="1"/>
</dbReference>
<dbReference type="EMBL" id="MU151319">
    <property type="protein sequence ID" value="KAF9445183.1"/>
    <property type="molecule type" value="Genomic_DNA"/>
</dbReference>
<dbReference type="OrthoDB" id="3439489at2759"/>
<dbReference type="Pfam" id="PF16850">
    <property type="entry name" value="Inhibitor_I66"/>
    <property type="match status" value="1"/>
</dbReference>
<keyword evidence="3" id="KW-1185">Reference proteome</keyword>
<dbReference type="GO" id="GO:0004867">
    <property type="term" value="F:serine-type endopeptidase inhibitor activity"/>
    <property type="evidence" value="ECO:0007669"/>
    <property type="project" value="InterPro"/>
</dbReference>
<gene>
    <name evidence="2" type="ORF">P691DRAFT_284150</name>
</gene>
<evidence type="ECO:0000313" key="3">
    <source>
        <dbReference type="Proteomes" id="UP000807342"/>
    </source>
</evidence>
<reference evidence="2" key="1">
    <citation type="submission" date="2020-11" db="EMBL/GenBank/DDBJ databases">
        <authorList>
            <consortium name="DOE Joint Genome Institute"/>
            <person name="Ahrendt S."/>
            <person name="Riley R."/>
            <person name="Andreopoulos W."/>
            <person name="Labutti K."/>
            <person name="Pangilinan J."/>
            <person name="Ruiz-Duenas F.J."/>
            <person name="Barrasa J.M."/>
            <person name="Sanchez-Garcia M."/>
            <person name="Camarero S."/>
            <person name="Miyauchi S."/>
            <person name="Serrano A."/>
            <person name="Linde D."/>
            <person name="Babiker R."/>
            <person name="Drula E."/>
            <person name="Ayuso-Fernandez I."/>
            <person name="Pacheco R."/>
            <person name="Padilla G."/>
            <person name="Ferreira P."/>
            <person name="Barriuso J."/>
            <person name="Kellner H."/>
            <person name="Castanera R."/>
            <person name="Alfaro M."/>
            <person name="Ramirez L."/>
            <person name="Pisabarro A.G."/>
            <person name="Kuo A."/>
            <person name="Tritt A."/>
            <person name="Lipzen A."/>
            <person name="He G."/>
            <person name="Yan M."/>
            <person name="Ng V."/>
            <person name="Cullen D."/>
            <person name="Martin F."/>
            <person name="Rosso M.-N."/>
            <person name="Henrissat B."/>
            <person name="Hibbett D."/>
            <person name="Martinez A.T."/>
            <person name="Grigoriev I.V."/>
        </authorList>
    </citation>
    <scope>NUCLEOTIDE SEQUENCE</scope>
    <source>
        <strain evidence="2">MF-IS2</strain>
    </source>
</reference>
<protein>
    <submittedName>
        <fullName evidence="2">Uncharacterized protein</fullName>
    </submittedName>
</protein>
<evidence type="ECO:0000256" key="1">
    <source>
        <dbReference type="SAM" id="MobiDB-lite"/>
    </source>
</evidence>
<proteinExistence type="predicted"/>
<accession>A0A9P5X639</accession>
<feature type="region of interest" description="Disordered" evidence="1">
    <location>
        <begin position="1"/>
        <end position="22"/>
    </location>
</feature>
<organism evidence="2 3">
    <name type="scientific">Macrolepiota fuliginosa MF-IS2</name>
    <dbReference type="NCBI Taxonomy" id="1400762"/>
    <lineage>
        <taxon>Eukaryota</taxon>
        <taxon>Fungi</taxon>
        <taxon>Dikarya</taxon>
        <taxon>Basidiomycota</taxon>
        <taxon>Agaricomycotina</taxon>
        <taxon>Agaricomycetes</taxon>
        <taxon>Agaricomycetidae</taxon>
        <taxon>Agaricales</taxon>
        <taxon>Agaricineae</taxon>
        <taxon>Agaricaceae</taxon>
        <taxon>Macrolepiota</taxon>
    </lineage>
</organism>
<dbReference type="Proteomes" id="UP000807342">
    <property type="component" value="Unassembled WGS sequence"/>
</dbReference>
<dbReference type="InterPro" id="IPR031755">
    <property type="entry name" value="Inhibitor_I66"/>
</dbReference>
<comment type="caution">
    <text evidence="2">The sequence shown here is derived from an EMBL/GenBank/DDBJ whole genome shotgun (WGS) entry which is preliminary data.</text>
</comment>
<name>A0A9P5X639_9AGAR</name>